<organism evidence="1 2">
    <name type="scientific">Bacillus cereus</name>
    <dbReference type="NCBI Taxonomy" id="1396"/>
    <lineage>
        <taxon>Bacteria</taxon>
        <taxon>Bacillati</taxon>
        <taxon>Bacillota</taxon>
        <taxon>Bacilli</taxon>
        <taxon>Bacillales</taxon>
        <taxon>Bacillaceae</taxon>
        <taxon>Bacillus</taxon>
        <taxon>Bacillus cereus group</taxon>
    </lineage>
</organism>
<dbReference type="PATRIC" id="fig|1396.535.peg.2523"/>
<accession>A0A164KUQ7</accession>
<dbReference type="EMBL" id="LJKE01000121">
    <property type="protein sequence ID" value="KZD51717.1"/>
    <property type="molecule type" value="Genomic_DNA"/>
</dbReference>
<protein>
    <submittedName>
        <fullName evidence="1">Uncharacterized protein</fullName>
    </submittedName>
</protein>
<dbReference type="Proteomes" id="UP000076482">
    <property type="component" value="Unassembled WGS sequence"/>
</dbReference>
<name>A0A164KUQ7_BACCE</name>
<evidence type="ECO:0000313" key="2">
    <source>
        <dbReference type="Proteomes" id="UP000076482"/>
    </source>
</evidence>
<sequence>MLPKIINMKIANEIINQLINHHVKKELTLEQKMKLLLFFIISY</sequence>
<evidence type="ECO:0000313" key="1">
    <source>
        <dbReference type="EMBL" id="KZD51717.1"/>
    </source>
</evidence>
<dbReference type="AlphaFoldDB" id="A0A164KUQ7"/>
<reference evidence="1 2" key="1">
    <citation type="submission" date="2015-09" db="EMBL/GenBank/DDBJ databases">
        <title>Bacillus cereus food isolates.</title>
        <authorList>
            <person name="Boekhorst J."/>
        </authorList>
    </citation>
    <scope>NUCLEOTIDE SEQUENCE [LARGE SCALE GENOMIC DNA]</scope>
    <source>
        <strain evidence="1 2">B4088</strain>
    </source>
</reference>
<proteinExistence type="predicted"/>
<comment type="caution">
    <text evidence="1">The sequence shown here is derived from an EMBL/GenBank/DDBJ whole genome shotgun (WGS) entry which is preliminary data.</text>
</comment>
<gene>
    <name evidence="1" type="ORF">B4088_5891</name>
</gene>